<evidence type="ECO:0000256" key="1">
    <source>
        <dbReference type="ARBA" id="ARBA00001947"/>
    </source>
</evidence>
<keyword evidence="8 10" id="KW-1133">Transmembrane helix</keyword>
<organism evidence="12 13">
    <name type="scientific">Leptolyngbya boryana NIES-2135</name>
    <dbReference type="NCBI Taxonomy" id="1973484"/>
    <lineage>
        <taxon>Bacteria</taxon>
        <taxon>Bacillati</taxon>
        <taxon>Cyanobacteriota</taxon>
        <taxon>Cyanophyceae</taxon>
        <taxon>Leptolyngbyales</taxon>
        <taxon>Leptolyngbyaceae</taxon>
        <taxon>Leptolyngbya group</taxon>
        <taxon>Leptolyngbya</taxon>
    </lineage>
</organism>
<feature type="transmembrane region" description="Helical" evidence="10">
    <location>
        <begin position="202"/>
        <end position="223"/>
    </location>
</feature>
<evidence type="ECO:0000256" key="5">
    <source>
        <dbReference type="ARBA" id="ARBA00022692"/>
    </source>
</evidence>
<keyword evidence="5 10" id="KW-0812">Transmembrane</keyword>
<evidence type="ECO:0000256" key="6">
    <source>
        <dbReference type="ARBA" id="ARBA00022801"/>
    </source>
</evidence>
<comment type="cofactor">
    <cofactor evidence="1">
        <name>Zn(2+)</name>
        <dbReference type="ChEBI" id="CHEBI:29105"/>
    </cofactor>
</comment>
<keyword evidence="7" id="KW-0809">Transit peptide</keyword>
<evidence type="ECO:0000256" key="2">
    <source>
        <dbReference type="ARBA" id="ARBA00004141"/>
    </source>
</evidence>
<feature type="transmembrane region" description="Helical" evidence="10">
    <location>
        <begin position="298"/>
        <end position="323"/>
    </location>
</feature>
<evidence type="ECO:0000313" key="13">
    <source>
        <dbReference type="Proteomes" id="UP000217895"/>
    </source>
</evidence>
<dbReference type="Proteomes" id="UP000217895">
    <property type="component" value="Chromosome"/>
</dbReference>
<dbReference type="GO" id="GO:0008233">
    <property type="term" value="F:peptidase activity"/>
    <property type="evidence" value="ECO:0007669"/>
    <property type="project" value="UniProtKB-KW"/>
</dbReference>
<feature type="domain" description="Peptidase M50" evidence="11">
    <location>
        <begin position="251"/>
        <end position="408"/>
    </location>
</feature>
<keyword evidence="4 12" id="KW-0645">Protease</keyword>
<evidence type="ECO:0000313" key="12">
    <source>
        <dbReference type="EMBL" id="BAY54294.1"/>
    </source>
</evidence>
<comment type="similarity">
    <text evidence="3">Belongs to the peptidase M50B family.</text>
</comment>
<dbReference type="PANTHER" id="PTHR31412:SF0">
    <property type="entry name" value="ZINC METALLOPROTEASE EGY1, CHLOROPLASTIC-RELATED"/>
    <property type="match status" value="1"/>
</dbReference>
<evidence type="ECO:0000259" key="11">
    <source>
        <dbReference type="Pfam" id="PF02163"/>
    </source>
</evidence>
<dbReference type="InterPro" id="IPR008915">
    <property type="entry name" value="Peptidase_M50"/>
</dbReference>
<dbReference type="CDD" id="cd06160">
    <property type="entry name" value="S2P-M50_like_2"/>
    <property type="match status" value="1"/>
</dbReference>
<dbReference type="InterPro" id="IPR044838">
    <property type="entry name" value="EGY1-like"/>
</dbReference>
<feature type="transmembrane region" description="Helical" evidence="10">
    <location>
        <begin position="460"/>
        <end position="480"/>
    </location>
</feature>
<dbReference type="GO" id="GO:0016020">
    <property type="term" value="C:membrane"/>
    <property type="evidence" value="ECO:0007669"/>
    <property type="project" value="UniProtKB-SubCell"/>
</dbReference>
<feature type="transmembrane region" description="Helical" evidence="10">
    <location>
        <begin position="418"/>
        <end position="440"/>
    </location>
</feature>
<keyword evidence="9 10" id="KW-0472">Membrane</keyword>
<evidence type="ECO:0000256" key="4">
    <source>
        <dbReference type="ARBA" id="ARBA00022670"/>
    </source>
</evidence>
<sequence length="486" mass="54059">MIWLLLLGLITYLFITQWVASLTRTPVWLLWLVAMLPVLILLIWTVVSQGQTMPLRYTAILFAGCLVLYLYLIQRGRISRSEPIDEPVPPEPIPDLQPPSLASLRPLNPAEESNLQTCFPWSVFYLRHLEYHPQGVVCRGQLRTAPEKAYDIIRTNIEAQFGDRFDVIFQEYFPGEPFFELVLNSVPAFEAKHQPGALRPGFAFVLGFLTLFTTTWAGLQVVGRVPTIPALLEDGFPYSIAILMFFGARSFGYFITARKFQVATTLPYFIPIIPLPFFPVGTIGGFTRLASRIPNRKALFDIGLVGAFLGLSVSIPLLAWGLVQSELVGVQGQAGIFQFRALDPRLSIVLALFSKLVFGEELTAEAAIRLHPTAIAGWIGLLFTAFNLMPIGQLDGGRMVHAIFGRRIGARIGRISRFLLLGLAIVYPHLLLWAVLLLLLPALNEPTLNDVVEVDGWREAIGFMALVILILLVLPVPKFLTAVLGM</sequence>
<keyword evidence="6" id="KW-0378">Hydrolase</keyword>
<comment type="subcellular location">
    <subcellularLocation>
        <location evidence="2">Membrane</location>
        <topology evidence="2">Multi-pass membrane protein</topology>
    </subcellularLocation>
</comment>
<proteinExistence type="inferred from homology"/>
<name>A0A1Z4JBY7_LEPBY</name>
<feature type="transmembrane region" description="Helical" evidence="10">
    <location>
        <begin position="54"/>
        <end position="73"/>
    </location>
</feature>
<dbReference type="EMBL" id="AP018203">
    <property type="protein sequence ID" value="BAY54294.1"/>
    <property type="molecule type" value="Genomic_DNA"/>
</dbReference>
<evidence type="ECO:0000256" key="10">
    <source>
        <dbReference type="SAM" id="Phobius"/>
    </source>
</evidence>
<evidence type="ECO:0000256" key="7">
    <source>
        <dbReference type="ARBA" id="ARBA00022946"/>
    </source>
</evidence>
<evidence type="ECO:0000256" key="8">
    <source>
        <dbReference type="ARBA" id="ARBA00022989"/>
    </source>
</evidence>
<dbReference type="PANTHER" id="PTHR31412">
    <property type="entry name" value="ZINC METALLOPROTEASE EGY1"/>
    <property type="match status" value="1"/>
</dbReference>
<feature type="transmembrane region" description="Helical" evidence="10">
    <location>
        <begin position="268"/>
        <end position="286"/>
    </location>
</feature>
<dbReference type="Pfam" id="PF02163">
    <property type="entry name" value="Peptidase_M50"/>
    <property type="match status" value="1"/>
</dbReference>
<reference evidence="12 13" key="1">
    <citation type="submission" date="2017-06" db="EMBL/GenBank/DDBJ databases">
        <title>Genome sequencing of cyanobaciteial culture collection at National Institute for Environmental Studies (NIES).</title>
        <authorList>
            <person name="Hirose Y."/>
            <person name="Shimura Y."/>
            <person name="Fujisawa T."/>
            <person name="Nakamura Y."/>
            <person name="Kawachi M."/>
        </authorList>
    </citation>
    <scope>NUCLEOTIDE SEQUENCE [LARGE SCALE GENOMIC DNA]</scope>
    <source>
        <strain evidence="12 13">NIES-2135</strain>
    </source>
</reference>
<feature type="transmembrane region" description="Helical" evidence="10">
    <location>
        <begin position="375"/>
        <end position="397"/>
    </location>
</feature>
<protein>
    <submittedName>
        <fullName evidence="12">Putative membrane-associated Zn-dependent protease 1</fullName>
    </submittedName>
</protein>
<evidence type="ECO:0000256" key="3">
    <source>
        <dbReference type="ARBA" id="ARBA00007931"/>
    </source>
</evidence>
<dbReference type="AlphaFoldDB" id="A0A1Z4JBY7"/>
<feature type="transmembrane region" description="Helical" evidence="10">
    <location>
        <begin position="235"/>
        <end position="256"/>
    </location>
</feature>
<accession>A0A1Z4JBY7</accession>
<feature type="transmembrane region" description="Helical" evidence="10">
    <location>
        <begin position="29"/>
        <end position="47"/>
    </location>
</feature>
<dbReference type="GO" id="GO:0006508">
    <property type="term" value="P:proteolysis"/>
    <property type="evidence" value="ECO:0007669"/>
    <property type="project" value="UniProtKB-KW"/>
</dbReference>
<keyword evidence="13" id="KW-1185">Reference proteome</keyword>
<gene>
    <name evidence="12" type="ORF">NIES2135_11110</name>
</gene>
<evidence type="ECO:0000256" key="9">
    <source>
        <dbReference type="ARBA" id="ARBA00023136"/>
    </source>
</evidence>